<dbReference type="Gene3D" id="3.30.70.270">
    <property type="match status" value="1"/>
</dbReference>
<dbReference type="GO" id="GO:0051607">
    <property type="term" value="P:defense response to virus"/>
    <property type="evidence" value="ECO:0007669"/>
    <property type="project" value="UniProtKB-KW"/>
</dbReference>
<organism evidence="4 6">
    <name type="scientific">Campylobacter fetus</name>
    <dbReference type="NCBI Taxonomy" id="196"/>
    <lineage>
        <taxon>Bacteria</taxon>
        <taxon>Pseudomonadati</taxon>
        <taxon>Campylobacterota</taxon>
        <taxon>Epsilonproteobacteria</taxon>
        <taxon>Campylobacterales</taxon>
        <taxon>Campylobacteraceae</taxon>
        <taxon>Campylobacter</taxon>
    </lineage>
</organism>
<keyword evidence="1" id="KW-0547">Nucleotide-binding</keyword>
<comment type="caution">
    <text evidence="4">The sequence shown here is derived from an EMBL/GenBank/DDBJ whole genome shotgun (WGS) entry which is preliminary data.</text>
</comment>
<dbReference type="EMBL" id="AABTCC010000018">
    <property type="protein sequence ID" value="EAI8859468.1"/>
    <property type="molecule type" value="Genomic_DNA"/>
</dbReference>
<accession>A0A5L4ILN4</accession>
<dbReference type="RefSeq" id="WP_011732306.1">
    <property type="nucleotide sequence ID" value="NZ_AACCWO020000050.1"/>
</dbReference>
<feature type="domain" description="Cas10/Cmr2 second palm" evidence="3">
    <location>
        <begin position="180"/>
        <end position="304"/>
    </location>
</feature>
<dbReference type="AlphaFoldDB" id="A0A5L4ILN4"/>
<evidence type="ECO:0000256" key="1">
    <source>
        <dbReference type="ARBA" id="ARBA00022741"/>
    </source>
</evidence>
<dbReference type="InterPro" id="IPR043128">
    <property type="entry name" value="Rev_trsase/Diguanyl_cyclase"/>
</dbReference>
<evidence type="ECO:0000313" key="6">
    <source>
        <dbReference type="Proteomes" id="UP000535509"/>
    </source>
</evidence>
<dbReference type="EMBL" id="AACCXK010000012">
    <property type="protein sequence ID" value="EAK0453429.1"/>
    <property type="molecule type" value="Genomic_DNA"/>
</dbReference>
<dbReference type="InterPro" id="IPR054767">
    <property type="entry name" value="Cas10-Cmr2_palm2"/>
</dbReference>
<dbReference type="Proteomes" id="UP000535509">
    <property type="component" value="Unassembled WGS sequence"/>
</dbReference>
<keyword evidence="6" id="KW-1185">Reference proteome</keyword>
<name>A0A5L4ILN4_CAMFE</name>
<evidence type="ECO:0000313" key="5">
    <source>
        <dbReference type="EMBL" id="EAK0453429.1"/>
    </source>
</evidence>
<evidence type="ECO:0000313" key="4">
    <source>
        <dbReference type="EMBL" id="EAI8859468.1"/>
    </source>
</evidence>
<proteinExistence type="predicted"/>
<dbReference type="GO" id="GO:0000166">
    <property type="term" value="F:nucleotide binding"/>
    <property type="evidence" value="ECO:0007669"/>
    <property type="project" value="UniProtKB-KW"/>
</dbReference>
<gene>
    <name evidence="5" type="ORF">AAH17_07130</name>
    <name evidence="4" type="ORF">CX802_06460</name>
</gene>
<dbReference type="OMA" id="SCLMFHN"/>
<evidence type="ECO:0000259" key="3">
    <source>
        <dbReference type="Pfam" id="PF22335"/>
    </source>
</evidence>
<evidence type="ECO:0000256" key="2">
    <source>
        <dbReference type="ARBA" id="ARBA00023118"/>
    </source>
</evidence>
<keyword evidence="2" id="KW-0051">Antiviral defense</keyword>
<sequence length="454" mass="51913">MSKYLYGASIQGIQEFIFKTNKLAQIVGASEILKSIHDDFEQSYRVNNHEIYLNAAGNIKIILSDKNALEKIVKEFPKKVMQKAYGISISQAVVEINNNNPTTNELKLLDDKLKAGRNKAAIPLDIRFSIMDFVRNTARPSVPNEKKISNTEKIDKGSLQKYKKSDKNEISAIKNKKNKIAVIHADGNNLGDLIPNIKNISDFSKNLNKATKEAFDMATKTIKKDKFREIILGGDDMTIICDADFALDFTKIYLTKFEELTTKFTKYNLTACAGIAFCNEKFPFHYAINLAESLCGVAKNHTKNPKPNEPSSCLMFHNVQSSNFQTWDKFVQDELSVKSQNISFDFGPYYLNKQNQPSIENLIEVCRNYADERSPISSLREWIRVLDNKSYAEFMLDRINEMLDRSWADREFISKLFANLSNKHLITKKDGKNKTPIYDILQIHAVTQKIKERL</sequence>
<dbReference type="GeneID" id="61065488"/>
<protein>
    <recommendedName>
        <fullName evidence="3">Cas10/Cmr2 second palm domain-containing protein</fullName>
    </recommendedName>
</protein>
<reference evidence="4 6" key="1">
    <citation type="submission" date="2018-06" db="EMBL/GenBank/DDBJ databases">
        <authorList>
            <consortium name="PulseNet: The National Subtyping Network for Foodborne Disease Surveillance"/>
            <person name="Tarr C.L."/>
            <person name="Trees E."/>
            <person name="Katz L.S."/>
            <person name="Carleton-Romer H.A."/>
            <person name="Stroika S."/>
            <person name="Kucerova Z."/>
            <person name="Roache K.F."/>
            <person name="Sabol A.L."/>
            <person name="Besser J."/>
            <person name="Gerner-Smidt P."/>
        </authorList>
    </citation>
    <scope>NUCLEOTIDE SEQUENCE [LARGE SCALE GENOMIC DNA]</scope>
    <source>
        <strain evidence="5">2014D-0197</strain>
        <strain evidence="4 6">PNUSAC001503</strain>
    </source>
</reference>
<dbReference type="Pfam" id="PF22335">
    <property type="entry name" value="Cas10-Cmr2_palm2"/>
    <property type="match status" value="1"/>
</dbReference>